<keyword evidence="11" id="KW-0460">Magnesium</keyword>
<evidence type="ECO:0000256" key="11">
    <source>
        <dbReference type="ARBA" id="ARBA00022842"/>
    </source>
</evidence>
<evidence type="ECO:0000256" key="3">
    <source>
        <dbReference type="ARBA" id="ARBA00004651"/>
    </source>
</evidence>
<accession>K2RRP5</accession>
<feature type="domain" description="Oligosaccharyl transferase STT3 N-terminal" evidence="19">
    <location>
        <begin position="27"/>
        <end position="484"/>
    </location>
</feature>
<evidence type="ECO:0000256" key="15">
    <source>
        <dbReference type="ARBA" id="ARBA00030679"/>
    </source>
</evidence>
<feature type="transmembrane region" description="Helical" evidence="18">
    <location>
        <begin position="228"/>
        <end position="247"/>
    </location>
</feature>
<keyword evidence="8 21" id="KW-0808">Transferase</keyword>
<comment type="cofactor">
    <cofactor evidence="1">
        <name>Mn(2+)</name>
        <dbReference type="ChEBI" id="CHEBI:29035"/>
    </cofactor>
</comment>
<feature type="region of interest" description="Disordered" evidence="17">
    <location>
        <begin position="365"/>
        <end position="406"/>
    </location>
</feature>
<proteinExistence type="inferred from homology"/>
<feature type="transmembrane region" description="Helical" evidence="18">
    <location>
        <begin position="339"/>
        <end position="357"/>
    </location>
</feature>
<evidence type="ECO:0000256" key="5">
    <source>
        <dbReference type="ARBA" id="ARBA00010810"/>
    </source>
</evidence>
<comment type="cofactor">
    <cofactor evidence="2">
        <name>Mg(2+)</name>
        <dbReference type="ChEBI" id="CHEBI:18420"/>
    </cofactor>
</comment>
<evidence type="ECO:0000256" key="8">
    <source>
        <dbReference type="ARBA" id="ARBA00022679"/>
    </source>
</evidence>
<evidence type="ECO:0000259" key="19">
    <source>
        <dbReference type="Pfam" id="PF02516"/>
    </source>
</evidence>
<feature type="transmembrane region" description="Helical" evidence="18">
    <location>
        <begin position="119"/>
        <end position="144"/>
    </location>
</feature>
<keyword evidence="10" id="KW-0479">Metal-binding</keyword>
<evidence type="ECO:0000256" key="9">
    <source>
        <dbReference type="ARBA" id="ARBA00022692"/>
    </source>
</evidence>
<keyword evidence="13 18" id="KW-0472">Membrane</keyword>
<evidence type="ECO:0000256" key="13">
    <source>
        <dbReference type="ARBA" id="ARBA00023136"/>
    </source>
</evidence>
<evidence type="ECO:0000256" key="2">
    <source>
        <dbReference type="ARBA" id="ARBA00001946"/>
    </source>
</evidence>
<feature type="transmembrane region" description="Helical" evidence="18">
    <location>
        <begin position="205"/>
        <end position="222"/>
    </location>
</feature>
<dbReference type="Pfam" id="PF02516">
    <property type="entry name" value="STT3"/>
    <property type="match status" value="1"/>
</dbReference>
<evidence type="ECO:0000256" key="16">
    <source>
        <dbReference type="ARBA" id="ARBA00034066"/>
    </source>
</evidence>
<feature type="compositionally biased region" description="Basic and acidic residues" evidence="17">
    <location>
        <begin position="389"/>
        <end position="401"/>
    </location>
</feature>
<keyword evidence="7" id="KW-0328">Glycosyltransferase</keyword>
<feature type="compositionally biased region" description="Basic residues" evidence="17">
    <location>
        <begin position="365"/>
        <end position="388"/>
    </location>
</feature>
<evidence type="ECO:0000256" key="1">
    <source>
        <dbReference type="ARBA" id="ARBA00001936"/>
    </source>
</evidence>
<evidence type="ECO:0000259" key="20">
    <source>
        <dbReference type="Pfam" id="PF21436"/>
    </source>
</evidence>
<keyword evidence="14" id="KW-0464">Manganese</keyword>
<dbReference type="RefSeq" id="WP_004030991.1">
    <property type="nucleotide sequence ID" value="NZ_AMPO01000007.1"/>
</dbReference>
<dbReference type="InterPro" id="IPR048999">
    <property type="entry name" value="STT3-PglB_core"/>
</dbReference>
<comment type="similarity">
    <text evidence="5">Belongs to the STT3 family.</text>
</comment>
<dbReference type="GO" id="GO:0005886">
    <property type="term" value="C:plasma membrane"/>
    <property type="evidence" value="ECO:0007669"/>
    <property type="project" value="UniProtKB-SubCell"/>
</dbReference>
<dbReference type="EMBL" id="AMPO01000007">
    <property type="protein sequence ID" value="EKF85400.1"/>
    <property type="molecule type" value="Genomic_DNA"/>
</dbReference>
<dbReference type="GO" id="GO:0046872">
    <property type="term" value="F:metal ion binding"/>
    <property type="evidence" value="ECO:0007669"/>
    <property type="project" value="UniProtKB-KW"/>
</dbReference>
<feature type="transmembrane region" description="Helical" evidence="18">
    <location>
        <begin position="416"/>
        <end position="434"/>
    </location>
</feature>
<evidence type="ECO:0000256" key="7">
    <source>
        <dbReference type="ARBA" id="ARBA00022676"/>
    </source>
</evidence>
<sequence>MDTKNILTKLKPIIIVLLIFSLVFLLRAEASGIPGVPDQMKTYFQEDNGLPYFSEMDSYYNYRLTNNFINHGYLGDAIVNGTDWDLHSYFPPGRSAEYPPLLIWVTAFFYKLANLFGDFPLLVVSFWTSAIIASLCVIPAYFFIKSISNEYGGIAAAVLVGVSTFYFSHTFAGFFDTDMFGMLLPLLVIWFFSVSITTTKNRKKMLYAAYSAISMLLFALAWSGWWYIFYLVIGVALVYMFVSKYLFKMDTFKSWKGYSSKKQWLLEQPVLLPLLIFVVLSSVLMFIFWGNLFFSQLTEPLSVLQLQSATQGTAYPNVFISVGELQIPSASTVVADVGGIFPFAFGILGLLVIFWNLRIKNDKGKKAKAQGKKKPPKKDRKPRRARKSTKSEEPKETKSEQKGFGGMIPPEKRANYLYYAILFSAWLILTAFAFTKGVRFVEAFSLPIALCAGIFVGFLADYLKNQIEKPAYQYIAIALVLVLVCYGPVTSANAVSNSVVPGTDDAMVNTLTWVKNNTPSNAVMTSWWDYGHLFAVKADRGVTFDGGSQNNARAYWVGKALSTNNEALSAGILKMLASSGDNGYMAVENFTNNTGKTVEIMDKILVVDKTSAQNILTSQYGMTTQQAQNVLQYTHPDNVTQDLFVTSLDMVGKAGWWSYFGNWNFTSKNSTNSIYSLAQANSTSENNAATIQGENNVTVVINGTNVTGGLQVSKNKIAPPHRIIIVTDGTKVSDTVVNNQSSFSILVVKQDTNLITVAMSKDLEDSMFTRLFFMQGAGLTHFKLAHKEPAEGISEVMVWNVS</sequence>
<gene>
    <name evidence="21" type="ORF">A994_08201</name>
</gene>
<feature type="transmembrane region" description="Helical" evidence="18">
    <location>
        <begin position="471"/>
        <end position="489"/>
    </location>
</feature>
<dbReference type="EC" id="2.4.99.21" evidence="6"/>
<organism evidence="21 22">
    <name type="scientific">Methanobacterium formicicum (strain DSM 3637 / PP1)</name>
    <dbReference type="NCBI Taxonomy" id="1204725"/>
    <lineage>
        <taxon>Archaea</taxon>
        <taxon>Methanobacteriati</taxon>
        <taxon>Methanobacteriota</taxon>
        <taxon>Methanomada group</taxon>
        <taxon>Methanobacteria</taxon>
        <taxon>Methanobacteriales</taxon>
        <taxon>Methanobacteriaceae</taxon>
        <taxon>Methanobacterium</taxon>
    </lineage>
</organism>
<feature type="transmembrane region" description="Helical" evidence="18">
    <location>
        <begin position="270"/>
        <end position="294"/>
    </location>
</feature>
<name>K2RRP5_METFP</name>
<reference evidence="21 22" key="1">
    <citation type="journal article" date="2012" name="J. Bacteriol.">
        <title>Draft genome sequence of Methanobacterium formicicum DSM 3637, an archaebacterium isolated from the methane producer amoeba Pelomyxa palustris.</title>
        <authorList>
            <person name="Gutierrez G."/>
        </authorList>
    </citation>
    <scope>NUCLEOTIDE SEQUENCE [LARGE SCALE GENOMIC DNA]</scope>
    <source>
        <strain evidence="22">DSM 3637 / PP1</strain>
    </source>
</reference>
<dbReference type="UniPathway" id="UPA00378"/>
<evidence type="ECO:0000256" key="18">
    <source>
        <dbReference type="SAM" id="Phobius"/>
    </source>
</evidence>
<dbReference type="PATRIC" id="fig|1204725.3.peg.1649"/>
<dbReference type="AlphaFoldDB" id="K2RRP5"/>
<evidence type="ECO:0000256" key="17">
    <source>
        <dbReference type="SAM" id="MobiDB-lite"/>
    </source>
</evidence>
<keyword evidence="22" id="KW-1185">Reference proteome</keyword>
<dbReference type="PANTHER" id="PTHR13872">
    <property type="entry name" value="DOLICHYL-DIPHOSPHOOLIGOSACCHARIDE--PROTEIN GLYCOSYLTRANSFERASE SUBUNIT"/>
    <property type="match status" value="1"/>
</dbReference>
<dbReference type="Gene3D" id="3.40.50.12610">
    <property type="match status" value="1"/>
</dbReference>
<feature type="domain" description="STT3/PglB/AglB core" evidence="20">
    <location>
        <begin position="523"/>
        <end position="616"/>
    </location>
</feature>
<evidence type="ECO:0000256" key="6">
    <source>
        <dbReference type="ARBA" id="ARBA00012602"/>
    </source>
</evidence>
<evidence type="ECO:0000256" key="14">
    <source>
        <dbReference type="ARBA" id="ARBA00023211"/>
    </source>
</evidence>
<dbReference type="InterPro" id="IPR048307">
    <property type="entry name" value="STT3_N"/>
</dbReference>
<comment type="pathway">
    <text evidence="4">Protein modification; protein glycosylation.</text>
</comment>
<feature type="transmembrane region" description="Helical" evidence="18">
    <location>
        <begin position="151"/>
        <end position="167"/>
    </location>
</feature>
<comment type="caution">
    <text evidence="21">The sequence shown here is derived from an EMBL/GenBank/DDBJ whole genome shotgun (WGS) entry which is preliminary data.</text>
</comment>
<dbReference type="Proteomes" id="UP000007360">
    <property type="component" value="Unassembled WGS sequence"/>
</dbReference>
<evidence type="ECO:0000256" key="10">
    <source>
        <dbReference type="ARBA" id="ARBA00022723"/>
    </source>
</evidence>
<evidence type="ECO:0000313" key="21">
    <source>
        <dbReference type="EMBL" id="EKF85400.1"/>
    </source>
</evidence>
<dbReference type="PANTHER" id="PTHR13872:SF1">
    <property type="entry name" value="DOLICHYL-DIPHOSPHOOLIGOSACCHARIDE--PROTEIN GLYCOSYLTRANSFERASE SUBUNIT STT3B"/>
    <property type="match status" value="1"/>
</dbReference>
<feature type="transmembrane region" description="Helical" evidence="18">
    <location>
        <begin position="179"/>
        <end position="198"/>
    </location>
</feature>
<dbReference type="GO" id="GO:0004576">
    <property type="term" value="F:oligosaccharyl transferase activity"/>
    <property type="evidence" value="ECO:0007669"/>
    <property type="project" value="InterPro"/>
</dbReference>
<evidence type="ECO:0000256" key="4">
    <source>
        <dbReference type="ARBA" id="ARBA00004922"/>
    </source>
</evidence>
<comment type="subcellular location">
    <subcellularLocation>
        <location evidence="3">Cell membrane</location>
        <topology evidence="3">Multi-pass membrane protein</topology>
    </subcellularLocation>
</comment>
<evidence type="ECO:0000313" key="22">
    <source>
        <dbReference type="Proteomes" id="UP000007360"/>
    </source>
</evidence>
<dbReference type="Pfam" id="PF21436">
    <property type="entry name" value="STT3-PglB_core"/>
    <property type="match status" value="1"/>
</dbReference>
<dbReference type="OrthoDB" id="82393at2157"/>
<comment type="catalytic activity">
    <reaction evidence="16">
        <text>an archaeal dolichyl phosphooligosaccharide + [protein]-L-asparagine = an archaeal dolichyl phosphate + a glycoprotein with the oligosaccharide chain attached by N-beta-D-glycosyl linkage to a protein L-asparagine.</text>
        <dbReference type="EC" id="2.4.99.21"/>
    </reaction>
</comment>
<protein>
    <recommendedName>
        <fullName evidence="6">dolichyl-phosphooligosaccharide-protein glycotransferase</fullName>
        <ecNumber evidence="6">2.4.99.21</ecNumber>
    </recommendedName>
    <alternativeName>
        <fullName evidence="15">Oligosaccharyl transferase</fullName>
    </alternativeName>
</protein>
<keyword evidence="9 18" id="KW-0812">Transmembrane</keyword>
<evidence type="ECO:0000256" key="12">
    <source>
        <dbReference type="ARBA" id="ARBA00022989"/>
    </source>
</evidence>
<dbReference type="InterPro" id="IPR003674">
    <property type="entry name" value="Oligo_trans_STT3"/>
</dbReference>
<feature type="transmembrane region" description="Helical" evidence="18">
    <location>
        <begin position="440"/>
        <end position="459"/>
    </location>
</feature>
<keyword evidence="12 18" id="KW-1133">Transmembrane helix</keyword>